<feature type="compositionally biased region" description="Basic and acidic residues" evidence="1">
    <location>
        <begin position="210"/>
        <end position="221"/>
    </location>
</feature>
<accession>A0A161RAV5</accession>
<keyword evidence="3" id="KW-1185">Reference proteome</keyword>
<feature type="region of interest" description="Disordered" evidence="1">
    <location>
        <begin position="197"/>
        <end position="221"/>
    </location>
</feature>
<proteinExistence type="predicted"/>
<protein>
    <recommendedName>
        <fullName evidence="4">Mu-like prophage protein gp37</fullName>
    </recommendedName>
</protein>
<dbReference type="AlphaFoldDB" id="A0A161RAV5"/>
<evidence type="ECO:0000256" key="1">
    <source>
        <dbReference type="SAM" id="MobiDB-lite"/>
    </source>
</evidence>
<evidence type="ECO:0000313" key="3">
    <source>
        <dbReference type="Proteomes" id="UP000076625"/>
    </source>
</evidence>
<dbReference type="STRING" id="1452487.AVW16_06805"/>
<dbReference type="Pfam" id="PF08873">
    <property type="entry name" value="Phage_Mu_Gp37"/>
    <property type="match status" value="1"/>
</dbReference>
<name>A0A161RAV5_9NEIS</name>
<reference evidence="3" key="1">
    <citation type="submission" date="2016-01" db="EMBL/GenBank/DDBJ databases">
        <title>Draft genome of Chromobacterium sp. F49.</title>
        <authorList>
            <person name="Hong K.W."/>
        </authorList>
    </citation>
    <scope>NUCLEOTIDE SEQUENCE [LARGE SCALE GENOMIC DNA]</scope>
    <source>
        <strain evidence="3">CN10</strain>
    </source>
</reference>
<dbReference type="EMBL" id="LQQU01000009">
    <property type="protein sequence ID" value="KZE34178.1"/>
    <property type="molecule type" value="Genomic_DNA"/>
</dbReference>
<evidence type="ECO:0000313" key="2">
    <source>
        <dbReference type="EMBL" id="KZE34178.1"/>
    </source>
</evidence>
<dbReference type="Proteomes" id="UP000076625">
    <property type="component" value="Unassembled WGS sequence"/>
</dbReference>
<dbReference type="RefSeq" id="WP_066610329.1">
    <property type="nucleotide sequence ID" value="NZ_LQQU01000009.1"/>
</dbReference>
<organism evidence="2 3">
    <name type="scientific">Crenobacter luteus</name>
    <dbReference type="NCBI Taxonomy" id="1452487"/>
    <lineage>
        <taxon>Bacteria</taxon>
        <taxon>Pseudomonadati</taxon>
        <taxon>Pseudomonadota</taxon>
        <taxon>Betaproteobacteria</taxon>
        <taxon>Neisseriales</taxon>
        <taxon>Neisseriaceae</taxon>
        <taxon>Crenobacter</taxon>
    </lineage>
</organism>
<gene>
    <name evidence="2" type="ORF">AVW16_06805</name>
</gene>
<sequence length="221" mass="24315">MILIQTEDAIIARLRLGLGRMVHEVGSYGGELDEGLDEAIRRFPAAWVTFGGVSKTEPVATSRLKFKATGQFVVMVGERSVRSEAAGRRGGPIQGEVGSYPLVYAVRRLLSAQDLGLPIEALMPGRVRTLYNTRLERQAFSVFACEFQTAWIEEALPRDYWPSPPAPGTPEAEASPDAVFARYQGKLGQPDPDWLRTGLNYHLSPDDGQADARDLLTRSEP</sequence>
<dbReference type="InterPro" id="IPR014972">
    <property type="entry name" value="Phage_Mu_Gp37"/>
</dbReference>
<evidence type="ECO:0008006" key="4">
    <source>
        <dbReference type="Google" id="ProtNLM"/>
    </source>
</evidence>
<comment type="caution">
    <text evidence="2">The sequence shown here is derived from an EMBL/GenBank/DDBJ whole genome shotgun (WGS) entry which is preliminary data.</text>
</comment>
<dbReference type="OrthoDB" id="5453249at2"/>